<dbReference type="PANTHER" id="PTHR24197">
    <property type="entry name" value="ANKYRIN REPEAT DOMAIN-CONTAINING PROTEIN 61"/>
    <property type="match status" value="1"/>
</dbReference>
<gene>
    <name evidence="3" type="ORF">A4X03_0g24</name>
</gene>
<comment type="caution">
    <text evidence="3">The sequence shown here is derived from an EMBL/GenBank/DDBJ whole genome shotgun (WGS) entry which is preliminary data.</text>
</comment>
<sequence>MPVPSAESSVSPQSVDLHRLAREGQYGLLTQHLTSTDASPEEVKRLVNARDADQRTVLHWILSSPTSGSGSGGTSGANALTLLIQLGAEVESKDESGWTPLMSAASAGSLDYARLLLESGASPKATNLRSLTPLHYAASKGHTDVGRLLLEYGADVNARDGAKQTALHRAASAGRDAFVKVLLAPPARRDGGVHEKTRVNPQDRLQNTPLHLAFDSGHGSTAVLLIEEGGADRDRTNEDNLVPEEIEGLGGQAQMRVRSFVQSVVGPR</sequence>
<dbReference type="InterPro" id="IPR002110">
    <property type="entry name" value="Ankyrin_rpt"/>
</dbReference>
<dbReference type="Gene3D" id="1.25.40.20">
    <property type="entry name" value="Ankyrin repeat-containing domain"/>
    <property type="match status" value="3"/>
</dbReference>
<keyword evidence="2" id="KW-0040">ANK repeat</keyword>
<dbReference type="EMBL" id="LWDD02000001">
    <property type="protein sequence ID" value="KAE8265810.1"/>
    <property type="molecule type" value="Genomic_DNA"/>
</dbReference>
<evidence type="ECO:0000313" key="3">
    <source>
        <dbReference type="EMBL" id="KAE8265810.1"/>
    </source>
</evidence>
<organism evidence="3 4">
    <name type="scientific">Tilletia caries</name>
    <name type="common">wheat bunt fungus</name>
    <dbReference type="NCBI Taxonomy" id="13290"/>
    <lineage>
        <taxon>Eukaryota</taxon>
        <taxon>Fungi</taxon>
        <taxon>Dikarya</taxon>
        <taxon>Basidiomycota</taxon>
        <taxon>Ustilaginomycotina</taxon>
        <taxon>Exobasidiomycetes</taxon>
        <taxon>Tilletiales</taxon>
        <taxon>Tilletiaceae</taxon>
        <taxon>Tilletia</taxon>
    </lineage>
</organism>
<proteinExistence type="predicted"/>
<dbReference type="PRINTS" id="PR01415">
    <property type="entry name" value="ANKYRIN"/>
</dbReference>
<dbReference type="Proteomes" id="UP000077671">
    <property type="component" value="Unassembled WGS sequence"/>
</dbReference>
<dbReference type="InterPro" id="IPR036770">
    <property type="entry name" value="Ankyrin_rpt-contain_sf"/>
</dbReference>
<evidence type="ECO:0000256" key="2">
    <source>
        <dbReference type="ARBA" id="ARBA00023043"/>
    </source>
</evidence>
<dbReference type="PANTHER" id="PTHR24197:SF48">
    <property type="entry name" value="ANKYRIN REPEAT DOMAIN-CONTAINING PROTEIN 61"/>
    <property type="match status" value="1"/>
</dbReference>
<dbReference type="PROSITE" id="PS50088">
    <property type="entry name" value="ANK_REPEAT"/>
    <property type="match status" value="3"/>
</dbReference>
<dbReference type="Pfam" id="PF12796">
    <property type="entry name" value="Ank_2"/>
    <property type="match status" value="2"/>
</dbReference>
<accession>A0A177VH89</accession>
<dbReference type="PROSITE" id="PS50297">
    <property type="entry name" value="ANK_REP_REGION"/>
    <property type="match status" value="2"/>
</dbReference>
<dbReference type="SUPFAM" id="SSF48403">
    <property type="entry name" value="Ankyrin repeat"/>
    <property type="match status" value="1"/>
</dbReference>
<reference evidence="3" key="1">
    <citation type="submission" date="2016-04" db="EMBL/GenBank/DDBJ databases">
        <authorList>
            <person name="Nguyen H.D."/>
            <person name="Kesanakurti P."/>
            <person name="Cullis J."/>
            <person name="Levesque C.A."/>
            <person name="Hambleton S."/>
        </authorList>
    </citation>
    <scope>NUCLEOTIDE SEQUENCE</scope>
    <source>
        <strain evidence="3">DAOMC 238032</strain>
    </source>
</reference>
<evidence type="ECO:0000256" key="1">
    <source>
        <dbReference type="ARBA" id="ARBA00022737"/>
    </source>
</evidence>
<evidence type="ECO:0000313" key="4">
    <source>
        <dbReference type="Proteomes" id="UP000077671"/>
    </source>
</evidence>
<keyword evidence="1" id="KW-0677">Repeat</keyword>
<dbReference type="SMART" id="SM00248">
    <property type="entry name" value="ANK"/>
    <property type="match status" value="5"/>
</dbReference>
<reference evidence="3" key="2">
    <citation type="journal article" date="2019" name="IMA Fungus">
        <title>Genome sequencing and comparison of five Tilletia species to identify candidate genes for the detection of regulated species infecting wheat.</title>
        <authorList>
            <person name="Nguyen H.D.T."/>
            <person name="Sultana T."/>
            <person name="Kesanakurti P."/>
            <person name="Hambleton S."/>
        </authorList>
    </citation>
    <scope>NUCLEOTIDE SEQUENCE</scope>
    <source>
        <strain evidence="3">DAOMC 238032</strain>
    </source>
</reference>
<name>A0A177VH89_9BASI</name>
<dbReference type="AlphaFoldDB" id="A0A177VH89"/>
<protein>
    <submittedName>
        <fullName evidence="3">Uncharacterized protein</fullName>
    </submittedName>
</protein>